<dbReference type="EMBL" id="BBNT01000003">
    <property type="protein sequence ID" value="GAL74992.1"/>
    <property type="molecule type" value="Genomic_DNA"/>
</dbReference>
<comment type="caution">
    <text evidence="3">The sequence shown here is derived from an EMBL/GenBank/DDBJ whole genome shotgun (WGS) entry which is preliminary data.</text>
</comment>
<dbReference type="Proteomes" id="UP000029647">
    <property type="component" value="Unassembled WGS sequence"/>
</dbReference>
<dbReference type="CDD" id="cd03801">
    <property type="entry name" value="GT4_PimA-like"/>
    <property type="match status" value="1"/>
</dbReference>
<dbReference type="EMBL" id="BBLG01000009">
    <property type="protein sequence ID" value="GAK77398.1"/>
    <property type="molecule type" value="Genomic_DNA"/>
</dbReference>
<organism evidence="3 5">
    <name type="scientific">Nonlabens ulvanivorans</name>
    <name type="common">Persicivirga ulvanivorans</name>
    <dbReference type="NCBI Taxonomy" id="906888"/>
    <lineage>
        <taxon>Bacteria</taxon>
        <taxon>Pseudomonadati</taxon>
        <taxon>Bacteroidota</taxon>
        <taxon>Flavobacteriia</taxon>
        <taxon>Flavobacteriales</taxon>
        <taxon>Flavobacteriaceae</taxon>
        <taxon>Nonlabens</taxon>
    </lineage>
</organism>
<feature type="domain" description="Glycosyl transferase family 1" evidence="1">
    <location>
        <begin position="190"/>
        <end position="354"/>
    </location>
</feature>
<dbReference type="InterPro" id="IPR050194">
    <property type="entry name" value="Glycosyltransferase_grp1"/>
</dbReference>
<evidence type="ECO:0000313" key="3">
    <source>
        <dbReference type="EMBL" id="GAK77398.1"/>
    </source>
</evidence>
<feature type="domain" description="Glycosyltransferase subfamily 4-like N-terminal" evidence="2">
    <location>
        <begin position="19"/>
        <end position="180"/>
    </location>
</feature>
<dbReference type="Pfam" id="PF13439">
    <property type="entry name" value="Glyco_transf_4"/>
    <property type="match status" value="1"/>
</dbReference>
<evidence type="ECO:0000259" key="1">
    <source>
        <dbReference type="Pfam" id="PF00534"/>
    </source>
</evidence>
<dbReference type="AlphaFoldDB" id="A0A081DEQ2"/>
<dbReference type="Gene3D" id="3.40.50.2000">
    <property type="entry name" value="Glycogen Phosphorylase B"/>
    <property type="match status" value="2"/>
</dbReference>
<evidence type="ECO:0000313" key="6">
    <source>
        <dbReference type="Proteomes" id="UP000029647"/>
    </source>
</evidence>
<keyword evidence="3" id="KW-0808">Transferase</keyword>
<dbReference type="PANTHER" id="PTHR45947:SF3">
    <property type="entry name" value="SULFOQUINOVOSYL TRANSFERASE SQD2"/>
    <property type="match status" value="1"/>
</dbReference>
<name>A0A081DEQ2_NONUL</name>
<sequence length="380" mass="43428">MHIAYLTPEYPHEKTGHSGGMGTSIKNLVSRLVVKGHQITIVVYGQKKQEKFDENGIHFHLIKQKKYKIGGFYFYRKNIENYINKHLKNVDLLEAPDWTGITAFMKLKMPLIIRFHGSDTYFCHVENRPQKKKNKYFESNAVSKAQAYIAPTQFAGSTSMRLFNLPMDLLKVIPYGLDLSQFINEDISNYNPFTILNVGTLIRKKGVFQLVQVFEKVLEKYPQSQLTFIGGDSNDVQTGAHSTWELIQNITPPLVLENINYLGKVPYSQVQEHIRKAHVCVYPSLAETLGMVTIESMAMGKAVVNTNIGWAQDLIEDRVDGYMHHPDDIDNYVTSINKLFSDDKELNRIGQNAINSVASKFDINHLVEENVKFYQYVLGL</sequence>
<dbReference type="PANTHER" id="PTHR45947">
    <property type="entry name" value="SULFOQUINOVOSYL TRANSFERASE SQD2"/>
    <property type="match status" value="1"/>
</dbReference>
<dbReference type="Pfam" id="PF00534">
    <property type="entry name" value="Glycos_transf_1"/>
    <property type="match status" value="1"/>
</dbReference>
<evidence type="ECO:0000313" key="5">
    <source>
        <dbReference type="Proteomes" id="UP000028980"/>
    </source>
</evidence>
<dbReference type="InterPro" id="IPR001296">
    <property type="entry name" value="Glyco_trans_1"/>
</dbReference>
<proteinExistence type="predicted"/>
<dbReference type="GO" id="GO:0016757">
    <property type="term" value="F:glycosyltransferase activity"/>
    <property type="evidence" value="ECO:0007669"/>
    <property type="project" value="InterPro"/>
</dbReference>
<dbReference type="Proteomes" id="UP000028980">
    <property type="component" value="Unassembled WGS sequence"/>
</dbReference>
<dbReference type="SUPFAM" id="SSF53756">
    <property type="entry name" value="UDP-Glycosyltransferase/glycogen phosphorylase"/>
    <property type="match status" value="1"/>
</dbReference>
<reference evidence="5 6" key="1">
    <citation type="journal article" date="2014" name="Genome Announc.">
        <title>Draft Genome Sequences of Marine Flavobacterium Nonlabens Strains NR17, NR24, NR27, NR32, NR33, and Ara13.</title>
        <authorList>
            <person name="Nakanishi M."/>
            <person name="Meirelles P."/>
            <person name="Suzuki R."/>
            <person name="Takatani N."/>
            <person name="Mino S."/>
            <person name="Suda W."/>
            <person name="Oshima K."/>
            <person name="Hattori M."/>
            <person name="Ohkuma M."/>
            <person name="Hosokawa M."/>
            <person name="Miyashita K."/>
            <person name="Thompson F.L."/>
            <person name="Niwa A."/>
            <person name="Sawabe T."/>
            <person name="Sawabe T."/>
        </authorList>
    </citation>
    <scope>NUCLEOTIDE SEQUENCE [LARGE SCALE GENOMIC DNA]</scope>
    <source>
        <strain evidence="4">JCM 19275</strain>
        <strain evidence="3">JCM 19296</strain>
        <strain evidence="6">JCM19275</strain>
        <strain evidence="5">JCM19296</strain>
    </source>
</reference>
<evidence type="ECO:0000313" key="4">
    <source>
        <dbReference type="EMBL" id="GAL74992.1"/>
    </source>
</evidence>
<evidence type="ECO:0000259" key="2">
    <source>
        <dbReference type="Pfam" id="PF13439"/>
    </source>
</evidence>
<dbReference type="InterPro" id="IPR028098">
    <property type="entry name" value="Glyco_trans_4-like_N"/>
</dbReference>
<dbReference type="RefSeq" id="WP_042271709.1">
    <property type="nucleotide sequence ID" value="NZ_JBDUVS010000012.1"/>
</dbReference>
<protein>
    <submittedName>
        <fullName evidence="3">Glycosyltransferase</fullName>
    </submittedName>
</protein>
<accession>A0A081DEQ2</accession>
<gene>
    <name evidence="4" type="ORF">JCM19275_1031</name>
    <name evidence="3" type="ORF">JCM19296_3006</name>
</gene>